<accession>A0A316YL17</accession>
<dbReference type="InterPro" id="IPR029039">
    <property type="entry name" value="Flavoprotein-like_sf"/>
</dbReference>
<dbReference type="InterPro" id="IPR017972">
    <property type="entry name" value="Cyt_P450_CS"/>
</dbReference>
<dbReference type="Gene3D" id="3.40.50.360">
    <property type="match status" value="1"/>
</dbReference>
<keyword evidence="4 6" id="KW-0408">Iron</keyword>
<dbReference type="Proteomes" id="UP000245768">
    <property type="component" value="Unassembled WGS sequence"/>
</dbReference>
<keyword evidence="1" id="KW-0813">Transport</keyword>
<sequence>MAVHQVKDLPPFFDRTYEKVGLLFGNVRAKFDTKLRERGPLVLVRYDDQGRALLITDDAGVCSTVLDEKHFHREVSERWGPLWSSRRLLGDGLLTMSTDCRRWRDARGLMNAFFTKEGVRRHFKAMAETAQAMLGFLDARQGTNNRVDLLDFTRRATAHAILLAVFSHRSDLFLGGRRDDAIVDGTSFALEEFVRQTYYPKLVLKFRGTKRLDESIEAVRGRVKALLRDRVDSGDKKDDILQQMLDAGFDANDPAEFLIDQLVILLVAGFETSASTLASGFDLLAMHPKTCADIRNEVAATAFDDDSAAEQWSVDDVSSLGLCERVIHETLRVDPVVPLFLRIARHDVDVISSTNGESYRIRKGDIVSIVSSALHRNAAQFEDPFSFRPDRFLTSKHHPYAFLPFGAGMRGCLGRMFATQELKLFVAIVVSRFDFTRVEARFKRRKDVYGVTRSPENAFVHVRRRPRKATSSQGCAVAELQKETNRWTGMAQVDQSSRSGSTTSASNASSQSLSNSNSSAMSSSSRIGDEAANLKIRGNTGCKLVLAYGSGLGECRSLSYGLSEQLAEVGLPCVVCTLDDLVDFDASEDIVIACITSTYNGEPPPTAERFHRWLTAEKTSTERWKRHLWRFAVFGLGSSEWRATLHQFPRTTHQGLSMLGCQPLLPLRTADVEARGNDVELAWSQWACDLAQTIIKHHHLQLDAGPANFQLASSREIEVSLDKNPDVSSPKKTLDEIEVTSIAPLSRRALCVGLKGIGSPQPGDHVELWPRNSSVTVAFLKDRLGMEGHEVLRTTSTKRSPSSLAAFSISGCTINDALTHLLDLGCRPPNSVIAGLSARARARGDVKSAEALVGRLEGDVCRTMLDLFVAVQDAVPNLTWRDWLAVWPAAKRRLYSIAELSSSAEQSGEANIYVSVDEEFGQIGKFLLNSEATGLKLRGKLHPNPDFRPAKQGSIVMIATGTGLGPFMGFLNETRVRGQKAELVFGCRDDTSFLRKRVLEQMVQDGSIARLHVAKSREPNWPHRYVGDVIRSQAGDFWTKLRDRTVTLYVCGGASTTGVNCREALADVAHTEGMLSKGAAEDFVRDLVREGRLVEDVWG</sequence>
<dbReference type="GO" id="GO:0005506">
    <property type="term" value="F:iron ion binding"/>
    <property type="evidence" value="ECO:0007669"/>
    <property type="project" value="InterPro"/>
</dbReference>
<dbReference type="RefSeq" id="XP_025376702.1">
    <property type="nucleotide sequence ID" value="XM_025525173.1"/>
</dbReference>
<evidence type="ECO:0000256" key="6">
    <source>
        <dbReference type="PIRSR" id="PIRSR602401-1"/>
    </source>
</evidence>
<dbReference type="Gene3D" id="1.10.630.10">
    <property type="entry name" value="Cytochrome P450"/>
    <property type="match status" value="1"/>
</dbReference>
<dbReference type="InterPro" id="IPR039261">
    <property type="entry name" value="FNR_nucleotide-bd"/>
</dbReference>
<dbReference type="GO" id="GO:0010181">
    <property type="term" value="F:FMN binding"/>
    <property type="evidence" value="ECO:0007669"/>
    <property type="project" value="InterPro"/>
</dbReference>
<name>A0A316YL17_9BASI</name>
<evidence type="ECO:0000256" key="4">
    <source>
        <dbReference type="ARBA" id="ARBA00023004"/>
    </source>
</evidence>
<dbReference type="PANTHER" id="PTHR19384:SF17">
    <property type="entry name" value="NADPH--CYTOCHROME P450 REDUCTASE"/>
    <property type="match status" value="1"/>
</dbReference>
<keyword evidence="6" id="KW-0349">Heme</keyword>
<evidence type="ECO:0000256" key="1">
    <source>
        <dbReference type="ARBA" id="ARBA00022448"/>
    </source>
</evidence>
<dbReference type="SUPFAM" id="SSF63380">
    <property type="entry name" value="Riboflavin synthase domain-like"/>
    <property type="match status" value="1"/>
</dbReference>
<dbReference type="Gene3D" id="2.40.30.10">
    <property type="entry name" value="Translation factors"/>
    <property type="match status" value="1"/>
</dbReference>
<evidence type="ECO:0000313" key="10">
    <source>
        <dbReference type="Proteomes" id="UP000245768"/>
    </source>
</evidence>
<dbReference type="Pfam" id="PF00258">
    <property type="entry name" value="Flavodoxin_1"/>
    <property type="match status" value="1"/>
</dbReference>
<dbReference type="GO" id="GO:0003958">
    <property type="term" value="F:NADPH-hemoprotein reductase activity"/>
    <property type="evidence" value="ECO:0007669"/>
    <property type="project" value="UniProtKB-EC"/>
</dbReference>
<dbReference type="InterPro" id="IPR017938">
    <property type="entry name" value="Riboflavin_synthase-like_b-brl"/>
</dbReference>
<keyword evidence="3 6" id="KW-0479">Metal-binding</keyword>
<dbReference type="InterPro" id="IPR036396">
    <property type="entry name" value="Cyt_P450_sf"/>
</dbReference>
<evidence type="ECO:0000256" key="2">
    <source>
        <dbReference type="ARBA" id="ARBA00022630"/>
    </source>
</evidence>
<dbReference type="InterPro" id="IPR002401">
    <property type="entry name" value="Cyt_P450_E_grp-I"/>
</dbReference>
<feature type="binding site" description="axial binding residue" evidence="6">
    <location>
        <position position="412"/>
    </location>
    <ligand>
        <name>heme</name>
        <dbReference type="ChEBI" id="CHEBI:30413"/>
    </ligand>
    <ligandPart>
        <name>Fe</name>
        <dbReference type="ChEBI" id="CHEBI:18248"/>
    </ligandPart>
</feature>
<proteinExistence type="predicted"/>
<evidence type="ECO:0000313" key="9">
    <source>
        <dbReference type="EMBL" id="PWN89504.1"/>
    </source>
</evidence>
<dbReference type="PROSITE" id="PS00086">
    <property type="entry name" value="CYTOCHROME_P450"/>
    <property type="match status" value="1"/>
</dbReference>
<protein>
    <recommendedName>
        <fullName evidence="5">NADPH--hemoprotein reductase</fullName>
        <ecNumber evidence="5">1.6.2.4</ecNumber>
    </recommendedName>
</protein>
<dbReference type="InParanoid" id="A0A316YL17"/>
<dbReference type="PRINTS" id="PR00463">
    <property type="entry name" value="EP450I"/>
</dbReference>
<feature type="region of interest" description="Disordered" evidence="7">
    <location>
        <begin position="488"/>
        <end position="524"/>
    </location>
</feature>
<reference evidence="9 10" key="1">
    <citation type="journal article" date="2018" name="Mol. Biol. Evol.">
        <title>Broad Genomic Sampling Reveals a Smut Pathogenic Ancestry of the Fungal Clade Ustilaginomycotina.</title>
        <authorList>
            <person name="Kijpornyongpan T."/>
            <person name="Mondo S.J."/>
            <person name="Barry K."/>
            <person name="Sandor L."/>
            <person name="Lee J."/>
            <person name="Lipzen A."/>
            <person name="Pangilinan J."/>
            <person name="LaButti K."/>
            <person name="Hainaut M."/>
            <person name="Henrissat B."/>
            <person name="Grigoriev I.V."/>
            <person name="Spatafora J.W."/>
            <person name="Aime M.C."/>
        </authorList>
    </citation>
    <scope>NUCLEOTIDE SEQUENCE [LARGE SCALE GENOMIC DNA]</scope>
    <source>
        <strain evidence="9 10">MCA 4198</strain>
    </source>
</reference>
<evidence type="ECO:0000256" key="5">
    <source>
        <dbReference type="ARBA" id="ARBA00023797"/>
    </source>
</evidence>
<dbReference type="InterPro" id="IPR008254">
    <property type="entry name" value="Flavodoxin/NO_synth"/>
</dbReference>
<keyword evidence="2" id="KW-0285">Flavoprotein</keyword>
<evidence type="ECO:0000256" key="3">
    <source>
        <dbReference type="ARBA" id="ARBA00022723"/>
    </source>
</evidence>
<dbReference type="GO" id="GO:0020037">
    <property type="term" value="F:heme binding"/>
    <property type="evidence" value="ECO:0007669"/>
    <property type="project" value="InterPro"/>
</dbReference>
<dbReference type="STRING" id="215250.A0A316YL17"/>
<dbReference type="SUPFAM" id="SSF52343">
    <property type="entry name" value="Ferredoxin reductase-like, C-terminal NADP-linked domain"/>
    <property type="match status" value="1"/>
</dbReference>
<dbReference type="PROSITE" id="PS50902">
    <property type="entry name" value="FLAVODOXIN_LIKE"/>
    <property type="match status" value="1"/>
</dbReference>
<dbReference type="PRINTS" id="PR00385">
    <property type="entry name" value="P450"/>
</dbReference>
<dbReference type="Pfam" id="PF00175">
    <property type="entry name" value="NAD_binding_1"/>
    <property type="match status" value="1"/>
</dbReference>
<dbReference type="GO" id="GO:0004497">
    <property type="term" value="F:monooxygenase activity"/>
    <property type="evidence" value="ECO:0007669"/>
    <property type="project" value="InterPro"/>
</dbReference>
<dbReference type="Gene3D" id="1.20.990.10">
    <property type="entry name" value="NADPH-cytochrome p450 Reductase, Chain A, domain 3"/>
    <property type="match status" value="1"/>
</dbReference>
<gene>
    <name evidence="9" type="ORF">FA10DRAFT_302828</name>
</gene>
<dbReference type="OrthoDB" id="1470350at2759"/>
<evidence type="ECO:0000259" key="8">
    <source>
        <dbReference type="PROSITE" id="PS50902"/>
    </source>
</evidence>
<feature type="compositionally biased region" description="Low complexity" evidence="7">
    <location>
        <begin position="496"/>
        <end position="524"/>
    </location>
</feature>
<organism evidence="9 10">
    <name type="scientific">Acaromyces ingoldii</name>
    <dbReference type="NCBI Taxonomy" id="215250"/>
    <lineage>
        <taxon>Eukaryota</taxon>
        <taxon>Fungi</taxon>
        <taxon>Dikarya</taxon>
        <taxon>Basidiomycota</taxon>
        <taxon>Ustilaginomycotina</taxon>
        <taxon>Exobasidiomycetes</taxon>
        <taxon>Exobasidiales</taxon>
        <taxon>Cryptobasidiaceae</taxon>
        <taxon>Acaromyces</taxon>
    </lineage>
</organism>
<dbReference type="InterPro" id="IPR001128">
    <property type="entry name" value="Cyt_P450"/>
</dbReference>
<dbReference type="InterPro" id="IPR023173">
    <property type="entry name" value="NADPH_Cyt_P450_Rdtase_alpha"/>
</dbReference>
<comment type="cofactor">
    <cofactor evidence="6">
        <name>heme</name>
        <dbReference type="ChEBI" id="CHEBI:30413"/>
    </cofactor>
</comment>
<dbReference type="Pfam" id="PF00067">
    <property type="entry name" value="p450"/>
    <property type="match status" value="1"/>
</dbReference>
<dbReference type="SUPFAM" id="SSF52218">
    <property type="entry name" value="Flavoproteins"/>
    <property type="match status" value="1"/>
</dbReference>
<dbReference type="EMBL" id="KZ819637">
    <property type="protein sequence ID" value="PWN89504.1"/>
    <property type="molecule type" value="Genomic_DNA"/>
</dbReference>
<dbReference type="GO" id="GO:0005829">
    <property type="term" value="C:cytosol"/>
    <property type="evidence" value="ECO:0007669"/>
    <property type="project" value="TreeGrafter"/>
</dbReference>
<dbReference type="GO" id="GO:0016705">
    <property type="term" value="F:oxidoreductase activity, acting on paired donors, with incorporation or reduction of molecular oxygen"/>
    <property type="evidence" value="ECO:0007669"/>
    <property type="project" value="InterPro"/>
</dbReference>
<keyword evidence="10" id="KW-1185">Reference proteome</keyword>
<dbReference type="PANTHER" id="PTHR19384">
    <property type="entry name" value="NITRIC OXIDE SYNTHASE-RELATED"/>
    <property type="match status" value="1"/>
</dbReference>
<dbReference type="AlphaFoldDB" id="A0A316YL17"/>
<dbReference type="GO" id="GO:0050660">
    <property type="term" value="F:flavin adenine dinucleotide binding"/>
    <property type="evidence" value="ECO:0007669"/>
    <property type="project" value="TreeGrafter"/>
</dbReference>
<dbReference type="Gene3D" id="3.40.50.80">
    <property type="entry name" value="Nucleotide-binding domain of ferredoxin-NADP reductase (FNR) module"/>
    <property type="match status" value="1"/>
</dbReference>
<feature type="domain" description="Flavodoxin-like" evidence="8">
    <location>
        <begin position="544"/>
        <end position="691"/>
    </location>
</feature>
<evidence type="ECO:0000256" key="7">
    <source>
        <dbReference type="SAM" id="MobiDB-lite"/>
    </source>
</evidence>
<dbReference type="InterPro" id="IPR001433">
    <property type="entry name" value="OxRdtase_FAD/NAD-bd"/>
</dbReference>
<dbReference type="GeneID" id="37047089"/>
<dbReference type="SUPFAM" id="SSF48264">
    <property type="entry name" value="Cytochrome P450"/>
    <property type="match status" value="1"/>
</dbReference>
<dbReference type="EC" id="1.6.2.4" evidence="5"/>